<accession>A0A5M5ZP07</accession>
<dbReference type="PROSITE" id="PS51257">
    <property type="entry name" value="PROKAR_LIPOPROTEIN"/>
    <property type="match status" value="1"/>
</dbReference>
<name>A0A5M5ZP07_9BACT</name>
<dbReference type="Proteomes" id="UP000347681">
    <property type="component" value="Unassembled WGS sequence"/>
</dbReference>
<organism evidence="1 2">
    <name type="scientific">Phocaeicola dorei</name>
    <dbReference type="NCBI Taxonomy" id="357276"/>
    <lineage>
        <taxon>Bacteria</taxon>
        <taxon>Pseudomonadati</taxon>
        <taxon>Bacteroidota</taxon>
        <taxon>Bacteroidia</taxon>
        <taxon>Bacteroidales</taxon>
        <taxon>Bacteroidaceae</taxon>
        <taxon>Phocaeicola</taxon>
    </lineage>
</organism>
<dbReference type="AlphaFoldDB" id="A0A5M5ZP07"/>
<evidence type="ECO:0000313" key="1">
    <source>
        <dbReference type="EMBL" id="KAA5379408.1"/>
    </source>
</evidence>
<evidence type="ECO:0000313" key="2">
    <source>
        <dbReference type="Proteomes" id="UP000347681"/>
    </source>
</evidence>
<dbReference type="EMBL" id="VVZB01000021">
    <property type="protein sequence ID" value="KAA5379408.1"/>
    <property type="molecule type" value="Genomic_DNA"/>
</dbReference>
<proteinExistence type="predicted"/>
<reference evidence="1 2" key="1">
    <citation type="journal article" date="2019" name="Nat. Med.">
        <title>A library of human gut bacterial isolates paired with longitudinal multiomics data enables mechanistic microbiome research.</title>
        <authorList>
            <person name="Poyet M."/>
            <person name="Groussin M."/>
            <person name="Gibbons S.M."/>
            <person name="Avila-Pacheco J."/>
            <person name="Jiang X."/>
            <person name="Kearney S.M."/>
            <person name="Perrotta A.R."/>
            <person name="Berdy B."/>
            <person name="Zhao S."/>
            <person name="Lieberman T.D."/>
            <person name="Swanson P.K."/>
            <person name="Smith M."/>
            <person name="Roesemann S."/>
            <person name="Alexander J.E."/>
            <person name="Rich S.A."/>
            <person name="Livny J."/>
            <person name="Vlamakis H."/>
            <person name="Clish C."/>
            <person name="Bullock K."/>
            <person name="Deik A."/>
            <person name="Scott J."/>
            <person name="Pierce K.A."/>
            <person name="Xavier R.J."/>
            <person name="Alm E.J."/>
        </authorList>
    </citation>
    <scope>NUCLEOTIDE SEQUENCE [LARGE SCALE GENOMIC DNA]</scope>
    <source>
        <strain evidence="1 2">BIOML-A5</strain>
    </source>
</reference>
<sequence length="73" mass="7938">MPKARLFFLQSSIAGCQSCQGSLCLLPKIFLPDTSRSVFSVSSLSGLPVNLVGRKIIKNLSIESIRGKNKKQT</sequence>
<comment type="caution">
    <text evidence="1">The sequence shown here is derived from an EMBL/GenBank/DDBJ whole genome shotgun (WGS) entry which is preliminary data.</text>
</comment>
<protein>
    <submittedName>
        <fullName evidence="1">Nitrate ABC transporter permease</fullName>
    </submittedName>
</protein>
<gene>
    <name evidence="1" type="ORF">F2Y61_21010</name>
</gene>